<dbReference type="AlphaFoldDB" id="A0A2H0VD68"/>
<feature type="binding site" evidence="9">
    <location>
        <position position="230"/>
    </location>
    <ligand>
        <name>Zn(2+)</name>
        <dbReference type="ChEBI" id="CHEBI:29105"/>
    </ligand>
</feature>
<dbReference type="GO" id="GO:0006423">
    <property type="term" value="P:cysteinyl-tRNA aminoacylation"/>
    <property type="evidence" value="ECO:0007669"/>
    <property type="project" value="UniProtKB-UniRule"/>
</dbReference>
<dbReference type="PANTHER" id="PTHR10890:SF3">
    <property type="entry name" value="CYSTEINE--TRNA LIGASE, CYTOPLASMIC"/>
    <property type="match status" value="1"/>
</dbReference>
<dbReference type="Gene3D" id="3.40.50.620">
    <property type="entry name" value="HUPs"/>
    <property type="match status" value="1"/>
</dbReference>
<feature type="short sequence motif" description="'HIGH' region" evidence="9">
    <location>
        <begin position="32"/>
        <end position="42"/>
    </location>
</feature>
<evidence type="ECO:0000256" key="5">
    <source>
        <dbReference type="ARBA" id="ARBA00022833"/>
    </source>
</evidence>
<name>A0A2H0VD68_9BACT</name>
<evidence type="ECO:0000313" key="12">
    <source>
        <dbReference type="EMBL" id="PIR96240.1"/>
    </source>
</evidence>
<comment type="cofactor">
    <cofactor evidence="9">
        <name>Zn(2+)</name>
        <dbReference type="ChEBI" id="CHEBI:29105"/>
    </cofactor>
    <text evidence="9">Binds 1 zinc ion per subunit.</text>
</comment>
<dbReference type="PRINTS" id="PR00983">
    <property type="entry name" value="TRNASYNTHCYS"/>
</dbReference>
<feature type="domain" description="Cysteinyl-tRNA ligase anticodon binding" evidence="11">
    <location>
        <begin position="421"/>
        <end position="463"/>
    </location>
</feature>
<keyword evidence="9" id="KW-0963">Cytoplasm</keyword>
<keyword evidence="5 9" id="KW-0862">Zinc</keyword>
<evidence type="ECO:0000256" key="1">
    <source>
        <dbReference type="ARBA" id="ARBA00011245"/>
    </source>
</evidence>
<protein>
    <recommendedName>
        <fullName evidence="9">Cysteine--tRNA ligase</fullName>
        <ecNumber evidence="9">6.1.1.16</ecNumber>
    </recommendedName>
    <alternativeName>
        <fullName evidence="9">Cysteinyl-tRNA synthetase</fullName>
        <shortName evidence="9">CysRS</shortName>
    </alternativeName>
</protein>
<feature type="domain" description="tRNA synthetases class I catalytic" evidence="10">
    <location>
        <begin position="17"/>
        <end position="334"/>
    </location>
</feature>
<dbReference type="NCBIfam" id="TIGR00435">
    <property type="entry name" value="cysS"/>
    <property type="match status" value="1"/>
</dbReference>
<feature type="binding site" evidence="9">
    <location>
        <position position="259"/>
    </location>
    <ligand>
        <name>Zn(2+)</name>
        <dbReference type="ChEBI" id="CHEBI:29105"/>
    </ligand>
</feature>
<comment type="catalytic activity">
    <reaction evidence="9">
        <text>tRNA(Cys) + L-cysteine + ATP = L-cysteinyl-tRNA(Cys) + AMP + diphosphate</text>
        <dbReference type="Rhea" id="RHEA:17773"/>
        <dbReference type="Rhea" id="RHEA-COMP:9661"/>
        <dbReference type="Rhea" id="RHEA-COMP:9679"/>
        <dbReference type="ChEBI" id="CHEBI:30616"/>
        <dbReference type="ChEBI" id="CHEBI:33019"/>
        <dbReference type="ChEBI" id="CHEBI:35235"/>
        <dbReference type="ChEBI" id="CHEBI:78442"/>
        <dbReference type="ChEBI" id="CHEBI:78517"/>
        <dbReference type="ChEBI" id="CHEBI:456215"/>
        <dbReference type="EC" id="6.1.1.16"/>
    </reaction>
</comment>
<evidence type="ECO:0000313" key="13">
    <source>
        <dbReference type="Proteomes" id="UP000230922"/>
    </source>
</evidence>
<dbReference type="SUPFAM" id="SSF47323">
    <property type="entry name" value="Anticodon-binding domain of a subclass of class I aminoacyl-tRNA synthetases"/>
    <property type="match status" value="1"/>
</dbReference>
<feature type="short sequence motif" description="'KMSKS' region" evidence="9">
    <location>
        <begin position="287"/>
        <end position="291"/>
    </location>
</feature>
<dbReference type="GO" id="GO:0005524">
    <property type="term" value="F:ATP binding"/>
    <property type="evidence" value="ECO:0007669"/>
    <property type="project" value="UniProtKB-UniRule"/>
</dbReference>
<feature type="binding site" evidence="9">
    <location>
        <position position="30"/>
    </location>
    <ligand>
        <name>Zn(2+)</name>
        <dbReference type="ChEBI" id="CHEBI:29105"/>
    </ligand>
</feature>
<dbReference type="PANTHER" id="PTHR10890">
    <property type="entry name" value="CYSTEINYL-TRNA SYNTHETASE"/>
    <property type="match status" value="1"/>
</dbReference>
<dbReference type="Pfam" id="PF01406">
    <property type="entry name" value="tRNA-synt_1e"/>
    <property type="match status" value="1"/>
</dbReference>
<feature type="binding site" evidence="9">
    <location>
        <position position="290"/>
    </location>
    <ligand>
        <name>ATP</name>
        <dbReference type="ChEBI" id="CHEBI:30616"/>
    </ligand>
</feature>
<proteinExistence type="inferred from homology"/>
<accession>A0A2H0VD68</accession>
<evidence type="ECO:0000256" key="3">
    <source>
        <dbReference type="ARBA" id="ARBA00022723"/>
    </source>
</evidence>
<dbReference type="GO" id="GO:0005829">
    <property type="term" value="C:cytosol"/>
    <property type="evidence" value="ECO:0007669"/>
    <property type="project" value="TreeGrafter"/>
</dbReference>
<dbReference type="InterPro" id="IPR032678">
    <property type="entry name" value="tRNA-synt_1_cat_dom"/>
</dbReference>
<dbReference type="SUPFAM" id="SSF52374">
    <property type="entry name" value="Nucleotidylyl transferase"/>
    <property type="match status" value="1"/>
</dbReference>
<evidence type="ECO:0000256" key="9">
    <source>
        <dbReference type="HAMAP-Rule" id="MF_00041"/>
    </source>
</evidence>
<dbReference type="Pfam" id="PF23493">
    <property type="entry name" value="CysS_C"/>
    <property type="match status" value="1"/>
</dbReference>
<keyword evidence="2 9" id="KW-0436">Ligase</keyword>
<dbReference type="InterPro" id="IPR024909">
    <property type="entry name" value="Cys-tRNA/MSH_ligase"/>
</dbReference>
<dbReference type="HAMAP" id="MF_00041">
    <property type="entry name" value="Cys_tRNA_synth"/>
    <property type="match status" value="1"/>
</dbReference>
<comment type="similarity">
    <text evidence="9">Belongs to the class-I aminoacyl-tRNA synthetase family.</text>
</comment>
<dbReference type="EMBL" id="PFAK01000038">
    <property type="protein sequence ID" value="PIR96240.1"/>
    <property type="molecule type" value="Genomic_DNA"/>
</dbReference>
<sequence length="470" mass="53359">MLMLKLYNTLTKKVEDFKPINKNEVKFYACGPTVYDFAHIGNLRTYLFEDIVRRILEYKGYKVEHAMNVTDVGHLVGDGDEGEDKLEVGAKREGKSPLEIAKKYEKKFFDDLKELNILKPQKVLRATESIEEQVEIIKILETKGFTYQTGQGVFFNTLEYQRAFGDYGKLSGQELSEKKIGARGDVVIDKDKKNPADFALWFFLVGRYKNHILHWTSPWGEGFPGWHIECSAISRKLLGQPFDIHAGGVDHIGTHHTNEIAQSEAAFGAPLANIWMHGEFLLVDSGRMGKSKGNLLSLDELKKKGFSALDYRYMTLQAHYRKQLNFTWEALRAAHVSLQKLYAFVLATGTAQVGCSGYEEDFFKAVKNDLNIPQALSIVWKMIDDKKLPLNARKNSLLKFDKILGLRLDSPPSADSAIIGGVEELVKERKSAREEQDFSKADRLRKQIEELGFEVSDTPEGQKVKKKILI</sequence>
<evidence type="ECO:0000256" key="6">
    <source>
        <dbReference type="ARBA" id="ARBA00022840"/>
    </source>
</evidence>
<dbReference type="InterPro" id="IPR014729">
    <property type="entry name" value="Rossmann-like_a/b/a_fold"/>
</dbReference>
<evidence type="ECO:0000256" key="7">
    <source>
        <dbReference type="ARBA" id="ARBA00022917"/>
    </source>
</evidence>
<keyword evidence="3 9" id="KW-0479">Metal-binding</keyword>
<feature type="binding site" evidence="9">
    <location>
        <position position="255"/>
    </location>
    <ligand>
        <name>Zn(2+)</name>
        <dbReference type="ChEBI" id="CHEBI:29105"/>
    </ligand>
</feature>
<dbReference type="GO" id="GO:0004817">
    <property type="term" value="F:cysteine-tRNA ligase activity"/>
    <property type="evidence" value="ECO:0007669"/>
    <property type="project" value="UniProtKB-UniRule"/>
</dbReference>
<dbReference type="GO" id="GO:0008270">
    <property type="term" value="F:zinc ion binding"/>
    <property type="evidence" value="ECO:0007669"/>
    <property type="project" value="UniProtKB-UniRule"/>
</dbReference>
<keyword evidence="4 9" id="KW-0547">Nucleotide-binding</keyword>
<dbReference type="CDD" id="cd00672">
    <property type="entry name" value="CysRS_core"/>
    <property type="match status" value="1"/>
</dbReference>
<gene>
    <name evidence="9" type="primary">cysS</name>
    <name evidence="12" type="ORF">COT92_02145</name>
</gene>
<keyword evidence="7 9" id="KW-0648">Protein biosynthesis</keyword>
<keyword evidence="6 9" id="KW-0067">ATP-binding</keyword>
<comment type="subunit">
    <text evidence="1 9">Monomer.</text>
</comment>
<organism evidence="12 13">
    <name type="scientific">Candidatus Doudnabacteria bacterium CG10_big_fil_rev_8_21_14_0_10_42_18</name>
    <dbReference type="NCBI Taxonomy" id="1974552"/>
    <lineage>
        <taxon>Bacteria</taxon>
        <taxon>Candidatus Doudnaibacteriota</taxon>
    </lineage>
</organism>
<dbReference type="Gene3D" id="1.20.120.640">
    <property type="entry name" value="Anticodon-binding domain of a subclass of class I aminoacyl-tRNA synthetases"/>
    <property type="match status" value="1"/>
</dbReference>
<reference evidence="13" key="1">
    <citation type="submission" date="2017-09" db="EMBL/GenBank/DDBJ databases">
        <title>Depth-based differentiation of microbial function through sediment-hosted aquifers and enrichment of novel symbionts in the deep terrestrial subsurface.</title>
        <authorList>
            <person name="Probst A.J."/>
            <person name="Ladd B."/>
            <person name="Jarett J.K."/>
            <person name="Geller-Mcgrath D.E."/>
            <person name="Sieber C.M.K."/>
            <person name="Emerson J.B."/>
            <person name="Anantharaman K."/>
            <person name="Thomas B.C."/>
            <person name="Malmstrom R."/>
            <person name="Stieglmeier M."/>
            <person name="Klingl A."/>
            <person name="Woyke T."/>
            <person name="Ryan C.M."/>
            <person name="Banfield J.F."/>
        </authorList>
    </citation>
    <scope>NUCLEOTIDE SEQUENCE [LARGE SCALE GENOMIC DNA]</scope>
</reference>
<keyword evidence="8 9" id="KW-0030">Aminoacyl-tRNA synthetase</keyword>
<dbReference type="InterPro" id="IPR015803">
    <property type="entry name" value="Cys-tRNA-ligase"/>
</dbReference>
<evidence type="ECO:0000259" key="11">
    <source>
        <dbReference type="Pfam" id="PF23493"/>
    </source>
</evidence>
<evidence type="ECO:0000256" key="2">
    <source>
        <dbReference type="ARBA" id="ARBA00022598"/>
    </source>
</evidence>
<evidence type="ECO:0000259" key="10">
    <source>
        <dbReference type="Pfam" id="PF01406"/>
    </source>
</evidence>
<dbReference type="EC" id="6.1.1.16" evidence="9"/>
<dbReference type="InterPro" id="IPR009080">
    <property type="entry name" value="tRNAsynth_Ia_anticodon-bd"/>
</dbReference>
<comment type="subcellular location">
    <subcellularLocation>
        <location evidence="9">Cytoplasm</location>
    </subcellularLocation>
</comment>
<dbReference type="InterPro" id="IPR056411">
    <property type="entry name" value="CysS_C"/>
</dbReference>
<evidence type="ECO:0000256" key="8">
    <source>
        <dbReference type="ARBA" id="ARBA00023146"/>
    </source>
</evidence>
<dbReference type="Proteomes" id="UP000230922">
    <property type="component" value="Unassembled WGS sequence"/>
</dbReference>
<evidence type="ECO:0000256" key="4">
    <source>
        <dbReference type="ARBA" id="ARBA00022741"/>
    </source>
</evidence>
<comment type="caution">
    <text evidence="12">The sequence shown here is derived from an EMBL/GenBank/DDBJ whole genome shotgun (WGS) entry which is preliminary data.</text>
</comment>